<dbReference type="Proteomes" id="UP000253090">
    <property type="component" value="Unassembled WGS sequence"/>
</dbReference>
<dbReference type="InterPro" id="IPR024775">
    <property type="entry name" value="DinB-like"/>
</dbReference>
<sequence>MIIGALAQLLNQKKGTMEGEVVNLLQRLEALLEEVPKTIQGIDEELFTNKPLPDKWSKLEILGHLCDSAAINHQRFIKIILADQPVTLEGYKQNELVKIHDYQNGYTKAELLELWKQRNKQIRIIVRNLNELELSKSSLWTDGSQVTLKWLLEHYLDHLDHHLKQIVGI</sequence>
<dbReference type="Gene3D" id="1.20.120.450">
    <property type="entry name" value="dinb family like domain"/>
    <property type="match status" value="1"/>
</dbReference>
<name>A0A369BNP2_9BACL</name>
<dbReference type="OrthoDB" id="9793216at2"/>
<evidence type="ECO:0000313" key="3">
    <source>
        <dbReference type="Proteomes" id="UP000253090"/>
    </source>
</evidence>
<protein>
    <submittedName>
        <fullName evidence="2">DinB family protein</fullName>
    </submittedName>
</protein>
<comment type="caution">
    <text evidence="2">The sequence shown here is derived from an EMBL/GenBank/DDBJ whole genome shotgun (WGS) entry which is preliminary data.</text>
</comment>
<dbReference type="InterPro" id="IPR034660">
    <property type="entry name" value="DinB/YfiT-like"/>
</dbReference>
<evidence type="ECO:0000313" key="2">
    <source>
        <dbReference type="EMBL" id="RCX22705.1"/>
    </source>
</evidence>
<dbReference type="RefSeq" id="WP_147273824.1">
    <property type="nucleotide sequence ID" value="NZ_QPJW01000001.1"/>
</dbReference>
<reference evidence="2 3" key="1">
    <citation type="submission" date="2018-07" db="EMBL/GenBank/DDBJ databases">
        <title>Genomic Encyclopedia of Type Strains, Phase III (KMG-III): the genomes of soil and plant-associated and newly described type strains.</title>
        <authorList>
            <person name="Whitman W."/>
        </authorList>
    </citation>
    <scope>NUCLEOTIDE SEQUENCE [LARGE SCALE GENOMIC DNA]</scope>
    <source>
        <strain evidence="2 3">CECT 8333</strain>
    </source>
</reference>
<feature type="domain" description="DinB-like" evidence="1">
    <location>
        <begin position="28"/>
        <end position="166"/>
    </location>
</feature>
<evidence type="ECO:0000259" key="1">
    <source>
        <dbReference type="Pfam" id="PF12867"/>
    </source>
</evidence>
<gene>
    <name evidence="2" type="ORF">DFP94_101286</name>
</gene>
<organism evidence="2 3">
    <name type="scientific">Fontibacillus phaseoli</name>
    <dbReference type="NCBI Taxonomy" id="1416533"/>
    <lineage>
        <taxon>Bacteria</taxon>
        <taxon>Bacillati</taxon>
        <taxon>Bacillota</taxon>
        <taxon>Bacilli</taxon>
        <taxon>Bacillales</taxon>
        <taxon>Paenibacillaceae</taxon>
        <taxon>Fontibacillus</taxon>
    </lineage>
</organism>
<dbReference type="EMBL" id="QPJW01000001">
    <property type="protein sequence ID" value="RCX22705.1"/>
    <property type="molecule type" value="Genomic_DNA"/>
</dbReference>
<dbReference type="AlphaFoldDB" id="A0A369BNP2"/>
<keyword evidence="3" id="KW-1185">Reference proteome</keyword>
<accession>A0A369BNP2</accession>
<dbReference type="SUPFAM" id="SSF109854">
    <property type="entry name" value="DinB/YfiT-like putative metalloenzymes"/>
    <property type="match status" value="1"/>
</dbReference>
<proteinExistence type="predicted"/>
<dbReference type="Pfam" id="PF12867">
    <property type="entry name" value="DinB_2"/>
    <property type="match status" value="1"/>
</dbReference>